<keyword evidence="1" id="KW-0732">Signal</keyword>
<feature type="chain" id="PRO_5020402507" evidence="1">
    <location>
        <begin position="23"/>
        <end position="151"/>
    </location>
</feature>
<accession>A0A4V1BIH9</accession>
<dbReference type="AlphaFoldDB" id="A0A4V1BIH9"/>
<reference evidence="3" key="1">
    <citation type="submission" date="2019-03" db="EMBL/GenBank/DDBJ databases">
        <authorList>
            <person name="Li J."/>
        </authorList>
    </citation>
    <scope>NUCLEOTIDE SEQUENCE [LARGE SCALE GENOMIC DNA]</scope>
    <source>
        <strain evidence="3">2251</strain>
    </source>
</reference>
<sequence>MINRRMFAATMAACLMTAPALAAARQTPVRAQVFRSPDCGCCGAWIAHLEAHGFVVDVVMTEDMEAVKDRHGVPASLRSCHTGLIEGYVIEGHVPAADIHSLLEQHPQAGGIAVPGMPVGSPGMEMGDHRDPFDVILWTGSQTRVFSSHQG</sequence>
<dbReference type="Proteomes" id="UP000296374">
    <property type="component" value="Chromosome"/>
</dbReference>
<evidence type="ECO:0000313" key="2">
    <source>
        <dbReference type="EMBL" id="QBX33376.1"/>
    </source>
</evidence>
<gene>
    <name evidence="2" type="ORF">E4191_00580</name>
</gene>
<dbReference type="InterPro" id="IPR007332">
    <property type="entry name" value="DUF411"/>
</dbReference>
<dbReference type="RefSeq" id="WP_135311675.1">
    <property type="nucleotide sequence ID" value="NZ_CP038439.1"/>
</dbReference>
<dbReference type="EMBL" id="CP038439">
    <property type="protein sequence ID" value="QBX33376.1"/>
    <property type="molecule type" value="Genomic_DNA"/>
</dbReference>
<evidence type="ECO:0000313" key="3">
    <source>
        <dbReference type="Proteomes" id="UP000296374"/>
    </source>
</evidence>
<protein>
    <submittedName>
        <fullName evidence="2">DUF411 domain-containing protein</fullName>
    </submittedName>
</protein>
<dbReference type="KEGG" id="plia:E4191_00580"/>
<evidence type="ECO:0000256" key="1">
    <source>
        <dbReference type="SAM" id="SignalP"/>
    </source>
</evidence>
<name>A0A4V1BIH9_9RHOB</name>
<dbReference type="Pfam" id="PF04214">
    <property type="entry name" value="DUF411"/>
    <property type="match status" value="1"/>
</dbReference>
<feature type="signal peptide" evidence="1">
    <location>
        <begin position="1"/>
        <end position="22"/>
    </location>
</feature>
<proteinExistence type="predicted"/>
<organism evidence="2 3">
    <name type="scientific">Paracoccus liaowanqingii</name>
    <dbReference type="NCBI Taxonomy" id="2560053"/>
    <lineage>
        <taxon>Bacteria</taxon>
        <taxon>Pseudomonadati</taxon>
        <taxon>Pseudomonadota</taxon>
        <taxon>Alphaproteobacteria</taxon>
        <taxon>Rhodobacterales</taxon>
        <taxon>Paracoccaceae</taxon>
        <taxon>Paracoccus</taxon>
    </lineage>
</organism>